<keyword evidence="1" id="KW-0812">Transmembrane</keyword>
<reference evidence="2 3" key="1">
    <citation type="submission" date="2019-10" db="EMBL/GenBank/DDBJ databases">
        <title>Genome sequence of Luteimicrobium xylanilyticum HY-24.</title>
        <authorList>
            <person name="Kim D.Y."/>
            <person name="Park H.-Y."/>
        </authorList>
    </citation>
    <scope>NUCLEOTIDE SEQUENCE [LARGE SCALE GENOMIC DNA]</scope>
    <source>
        <strain evidence="2 3">HY-24</strain>
    </source>
</reference>
<feature type="transmembrane region" description="Helical" evidence="1">
    <location>
        <begin position="50"/>
        <end position="74"/>
    </location>
</feature>
<dbReference type="KEGG" id="lxl:KDY119_03131"/>
<evidence type="ECO:0000313" key="2">
    <source>
        <dbReference type="EMBL" id="QFU99596.1"/>
    </source>
</evidence>
<sequence>MSDWDDGRPASEQRPSLGRLVEKAAEQVTRIARTEIELAKAQLVEKAKNAGIGIALLVVAGILGFFILVYLVFAGYLGLNHVFVDWLAALLTAAGLLIIVGVLAFVGVKALQRGVPKTDETVESLKQDVAALKGGGAR</sequence>
<dbReference type="Pfam" id="PF07332">
    <property type="entry name" value="Phage_holin_3_6"/>
    <property type="match status" value="1"/>
</dbReference>
<name>A0A5P9QEB9_9MICO</name>
<dbReference type="RefSeq" id="WP_036947460.1">
    <property type="nucleotide sequence ID" value="NZ_BAABIH010000016.1"/>
</dbReference>
<organism evidence="2 3">
    <name type="scientific">Luteimicrobium xylanilyticum</name>
    <dbReference type="NCBI Taxonomy" id="1133546"/>
    <lineage>
        <taxon>Bacteria</taxon>
        <taxon>Bacillati</taxon>
        <taxon>Actinomycetota</taxon>
        <taxon>Actinomycetes</taxon>
        <taxon>Micrococcales</taxon>
        <taxon>Luteimicrobium</taxon>
    </lineage>
</organism>
<evidence type="ECO:0008006" key="4">
    <source>
        <dbReference type="Google" id="ProtNLM"/>
    </source>
</evidence>
<keyword evidence="3" id="KW-1185">Reference proteome</keyword>
<gene>
    <name evidence="2" type="ORF">KDY119_03131</name>
</gene>
<dbReference type="EMBL" id="CP045529">
    <property type="protein sequence ID" value="QFU99596.1"/>
    <property type="molecule type" value="Genomic_DNA"/>
</dbReference>
<keyword evidence="1" id="KW-0472">Membrane</keyword>
<keyword evidence="1" id="KW-1133">Transmembrane helix</keyword>
<evidence type="ECO:0000256" key="1">
    <source>
        <dbReference type="SAM" id="Phobius"/>
    </source>
</evidence>
<dbReference type="OrthoDB" id="5148485at2"/>
<dbReference type="Proteomes" id="UP000326702">
    <property type="component" value="Chromosome"/>
</dbReference>
<protein>
    <recommendedName>
        <fullName evidence="4">Phage holin family protein</fullName>
    </recommendedName>
</protein>
<feature type="transmembrane region" description="Helical" evidence="1">
    <location>
        <begin position="86"/>
        <end position="108"/>
    </location>
</feature>
<evidence type="ECO:0000313" key="3">
    <source>
        <dbReference type="Proteomes" id="UP000326702"/>
    </source>
</evidence>
<dbReference type="InterPro" id="IPR009937">
    <property type="entry name" value="Phage_holin_3_6"/>
</dbReference>
<dbReference type="AlphaFoldDB" id="A0A5P9QEB9"/>
<accession>A0A5P9QEB9</accession>
<proteinExistence type="predicted"/>